<gene>
    <name evidence="2" type="ORF">GCM10009410_07200</name>
</gene>
<accession>A0ABQ2QE96</accession>
<name>A0ABQ2QE96_9GAMM</name>
<dbReference type="EMBL" id="BMQW01000001">
    <property type="protein sequence ID" value="GGP77216.1"/>
    <property type="molecule type" value="Genomic_DNA"/>
</dbReference>
<sequence>MNKYLSMLLVLFFISNTNAEYLNPDDVVTEFLQDLNKLNVEGNE</sequence>
<organism evidence="2 3">
    <name type="scientific">Shewanella ulleungensis</name>
    <dbReference type="NCBI Taxonomy" id="2282699"/>
    <lineage>
        <taxon>Bacteria</taxon>
        <taxon>Pseudomonadati</taxon>
        <taxon>Pseudomonadota</taxon>
        <taxon>Gammaproteobacteria</taxon>
        <taxon>Alteromonadales</taxon>
        <taxon>Shewanellaceae</taxon>
        <taxon>Shewanella</taxon>
    </lineage>
</organism>
<proteinExistence type="predicted"/>
<evidence type="ECO:0000313" key="2">
    <source>
        <dbReference type="EMBL" id="GGP77216.1"/>
    </source>
</evidence>
<keyword evidence="1" id="KW-0732">Signal</keyword>
<feature type="chain" id="PRO_5045354269" evidence="1">
    <location>
        <begin position="20"/>
        <end position="44"/>
    </location>
</feature>
<keyword evidence="3" id="KW-1185">Reference proteome</keyword>
<feature type="signal peptide" evidence="1">
    <location>
        <begin position="1"/>
        <end position="19"/>
    </location>
</feature>
<evidence type="ECO:0000313" key="3">
    <source>
        <dbReference type="Proteomes" id="UP000654004"/>
    </source>
</evidence>
<comment type="caution">
    <text evidence="2">The sequence shown here is derived from an EMBL/GenBank/DDBJ whole genome shotgun (WGS) entry which is preliminary data.</text>
</comment>
<protein>
    <submittedName>
        <fullName evidence="2">Uncharacterized protein</fullName>
    </submittedName>
</protein>
<reference evidence="3" key="1">
    <citation type="journal article" date="2019" name="Int. J. Syst. Evol. Microbiol.">
        <title>The Global Catalogue of Microorganisms (GCM) 10K type strain sequencing project: providing services to taxonomists for standard genome sequencing and annotation.</title>
        <authorList>
            <consortium name="The Broad Institute Genomics Platform"/>
            <consortium name="The Broad Institute Genome Sequencing Center for Infectious Disease"/>
            <person name="Wu L."/>
            <person name="Ma J."/>
        </authorList>
    </citation>
    <scope>NUCLEOTIDE SEQUENCE [LARGE SCALE GENOMIC DNA]</scope>
    <source>
        <strain evidence="3">JCM 32305</strain>
    </source>
</reference>
<evidence type="ECO:0000256" key="1">
    <source>
        <dbReference type="SAM" id="SignalP"/>
    </source>
</evidence>
<dbReference type="Proteomes" id="UP000654004">
    <property type="component" value="Unassembled WGS sequence"/>
</dbReference>